<dbReference type="Pfam" id="PF25889">
    <property type="entry name" value="WHD_Fungal_DR"/>
    <property type="match status" value="1"/>
</dbReference>
<dbReference type="InterPro" id="IPR036305">
    <property type="entry name" value="RGS_sf"/>
</dbReference>
<evidence type="ECO:0008006" key="7">
    <source>
        <dbReference type="Google" id="ProtNLM"/>
    </source>
</evidence>
<dbReference type="InterPro" id="IPR058855">
    <property type="entry name" value="RGS1/SST2-like_Fungal-DR"/>
</dbReference>
<dbReference type="Pfam" id="PF00615">
    <property type="entry name" value="RGS"/>
    <property type="match status" value="1"/>
</dbReference>
<dbReference type="PROSITE" id="PS50132">
    <property type="entry name" value="RGS"/>
    <property type="match status" value="1"/>
</dbReference>
<comment type="caution">
    <text evidence="5">The sequence shown here is derived from an EMBL/GenBank/DDBJ whole genome shotgun (WGS) entry which is preliminary data.</text>
</comment>
<dbReference type="InterPro" id="IPR000591">
    <property type="entry name" value="DEP_dom"/>
</dbReference>
<accession>A0A9W8QSD5</accession>
<evidence type="ECO:0000259" key="4">
    <source>
        <dbReference type="PROSITE" id="PS50186"/>
    </source>
</evidence>
<reference evidence="5" key="1">
    <citation type="submission" date="2022-09" db="EMBL/GenBank/DDBJ databases">
        <title>Fusarium specimens isolated from Avocado Roots.</title>
        <authorList>
            <person name="Stajich J."/>
            <person name="Roper C."/>
            <person name="Heimlech-Rivalta G."/>
        </authorList>
    </citation>
    <scope>NUCLEOTIDE SEQUENCE</scope>
    <source>
        <strain evidence="5">A02</strain>
    </source>
</reference>
<feature type="domain" description="DEP" evidence="4">
    <location>
        <begin position="229"/>
        <end position="301"/>
    </location>
</feature>
<sequence>MHQTSSRLLRMADDSRPFSKDFKDIFSTLVISLLPLSVHRVRLVKVEHTFLSEEAINNLMCLKSSQSNRLPDPKNPCRIITATTTTTFSMTKDMAHSICQRFIEARLIESADGKHQQVYTIKGSVWQLTPKGITILNRFCARNGIRQKQVSELANLRVTRLILLERDSQTDKLHYDQGTIEIIFHRLVGADSCNAMSSVTAADSSSMHEYRDNITRVKTTAELKLNGKTYRDTFTGKAIIDWLMNYSTIMEEREAVAVATLFADYDLIECVAEDGAYTSQNPDPGNNIFQPSKRSIYQLTQGGKDLINGSTTRRWSSEREGSTGSQRNGIAKDSNTQRLDKILNDPSVRLLFREQSRDTHCEENLSFYQDVDEFIRNCKVATRAAQKEPNMTATDGISESIAQAYRIYNAFLAVGSPCELNIDHQLRNSLTTRMTKGVSQDATMIDTLQEVISLFEDAQNAVFKLMASDSVPKFLSNPKYEQQLRSYEFDLVGNGPEQG</sequence>
<feature type="region of interest" description="Disordered" evidence="2">
    <location>
        <begin position="308"/>
        <end position="336"/>
    </location>
</feature>
<dbReference type="InterPro" id="IPR036388">
    <property type="entry name" value="WH-like_DNA-bd_sf"/>
</dbReference>
<dbReference type="SUPFAM" id="SSF46785">
    <property type="entry name" value="Winged helix' DNA-binding domain"/>
    <property type="match status" value="2"/>
</dbReference>
<dbReference type="Proteomes" id="UP001152087">
    <property type="component" value="Unassembled WGS sequence"/>
</dbReference>
<dbReference type="GO" id="GO:0035556">
    <property type="term" value="P:intracellular signal transduction"/>
    <property type="evidence" value="ECO:0007669"/>
    <property type="project" value="InterPro"/>
</dbReference>
<evidence type="ECO:0000313" key="5">
    <source>
        <dbReference type="EMBL" id="KAJ4176727.1"/>
    </source>
</evidence>
<evidence type="ECO:0000256" key="1">
    <source>
        <dbReference type="ARBA" id="ARBA00022700"/>
    </source>
</evidence>
<evidence type="ECO:0000313" key="6">
    <source>
        <dbReference type="Proteomes" id="UP001152087"/>
    </source>
</evidence>
<feature type="compositionally biased region" description="Polar residues" evidence="2">
    <location>
        <begin position="322"/>
        <end position="336"/>
    </location>
</feature>
<dbReference type="InterPro" id="IPR044926">
    <property type="entry name" value="RGS_subdomain_2"/>
</dbReference>
<dbReference type="PANTHER" id="PTHR10845:SF192">
    <property type="entry name" value="DOUBLE HIT, ISOFORM B"/>
    <property type="match status" value="1"/>
</dbReference>
<dbReference type="EMBL" id="JAOQAV010000160">
    <property type="protein sequence ID" value="KAJ4176727.1"/>
    <property type="molecule type" value="Genomic_DNA"/>
</dbReference>
<keyword evidence="1" id="KW-0734">Signal transduction inhibitor</keyword>
<dbReference type="Gene3D" id="1.10.167.10">
    <property type="entry name" value="Regulator of G-protein Signalling 4, domain 2"/>
    <property type="match status" value="1"/>
</dbReference>
<protein>
    <recommendedName>
        <fullName evidence="7">Developmental regulator flbA</fullName>
    </recommendedName>
</protein>
<dbReference type="PANTHER" id="PTHR10845">
    <property type="entry name" value="REGULATOR OF G PROTEIN SIGNALING"/>
    <property type="match status" value="1"/>
</dbReference>
<dbReference type="PROSITE" id="PS50186">
    <property type="entry name" value="DEP"/>
    <property type="match status" value="1"/>
</dbReference>
<dbReference type="Gene3D" id="1.10.10.10">
    <property type="entry name" value="Winged helix-like DNA-binding domain superfamily/Winged helix DNA-binding domain"/>
    <property type="match status" value="2"/>
</dbReference>
<proteinExistence type="predicted"/>
<gene>
    <name evidence="5" type="ORF">NW755_014261</name>
</gene>
<feature type="domain" description="RGS" evidence="3">
    <location>
        <begin position="338"/>
        <end position="484"/>
    </location>
</feature>
<dbReference type="CDD" id="cd08708">
    <property type="entry name" value="RGS_FLBA"/>
    <property type="match status" value="1"/>
</dbReference>
<name>A0A9W8QSD5_9HYPO</name>
<keyword evidence="6" id="KW-1185">Reference proteome</keyword>
<dbReference type="AlphaFoldDB" id="A0A9W8QSD5"/>
<dbReference type="GO" id="GO:0009968">
    <property type="term" value="P:negative regulation of signal transduction"/>
    <property type="evidence" value="ECO:0007669"/>
    <property type="project" value="UniProtKB-KW"/>
</dbReference>
<dbReference type="SMART" id="SM00315">
    <property type="entry name" value="RGS"/>
    <property type="match status" value="1"/>
</dbReference>
<organism evidence="5 6">
    <name type="scientific">Fusarium falciforme</name>
    <dbReference type="NCBI Taxonomy" id="195108"/>
    <lineage>
        <taxon>Eukaryota</taxon>
        <taxon>Fungi</taxon>
        <taxon>Dikarya</taxon>
        <taxon>Ascomycota</taxon>
        <taxon>Pezizomycotina</taxon>
        <taxon>Sordariomycetes</taxon>
        <taxon>Hypocreomycetidae</taxon>
        <taxon>Hypocreales</taxon>
        <taxon>Nectriaceae</taxon>
        <taxon>Fusarium</taxon>
        <taxon>Fusarium solani species complex</taxon>
    </lineage>
</organism>
<dbReference type="InterPro" id="IPR036390">
    <property type="entry name" value="WH_DNA-bd_sf"/>
</dbReference>
<evidence type="ECO:0000259" key="3">
    <source>
        <dbReference type="PROSITE" id="PS50132"/>
    </source>
</evidence>
<dbReference type="SMART" id="SM00049">
    <property type="entry name" value="DEP"/>
    <property type="match status" value="2"/>
</dbReference>
<dbReference type="Pfam" id="PF00610">
    <property type="entry name" value="DEP"/>
    <property type="match status" value="1"/>
</dbReference>
<dbReference type="SUPFAM" id="SSF48097">
    <property type="entry name" value="Regulator of G-protein signaling, RGS"/>
    <property type="match status" value="1"/>
</dbReference>
<dbReference type="InterPro" id="IPR016137">
    <property type="entry name" value="RGS"/>
</dbReference>
<dbReference type="CDD" id="cd04450">
    <property type="entry name" value="DEP_RGS7-like"/>
    <property type="match status" value="1"/>
</dbReference>
<evidence type="ECO:0000256" key="2">
    <source>
        <dbReference type="SAM" id="MobiDB-lite"/>
    </source>
</evidence>